<dbReference type="InterPro" id="IPR003959">
    <property type="entry name" value="ATPase_AAA_core"/>
</dbReference>
<proteinExistence type="inferred from homology"/>
<comment type="similarity">
    <text evidence="3">Belongs to the AAA ATPase family.</text>
</comment>
<dbReference type="GO" id="GO:0016887">
    <property type="term" value="F:ATP hydrolysis activity"/>
    <property type="evidence" value="ECO:0007669"/>
    <property type="project" value="InterPro"/>
</dbReference>
<dbReference type="Gene3D" id="3.40.50.300">
    <property type="entry name" value="P-loop containing nucleotide triphosphate hydrolases"/>
    <property type="match status" value="1"/>
</dbReference>
<dbReference type="SMART" id="SM00382">
    <property type="entry name" value="AAA"/>
    <property type="match status" value="1"/>
</dbReference>
<reference evidence="6" key="1">
    <citation type="submission" date="2021-01" db="EMBL/GenBank/DDBJ databases">
        <authorList>
            <person name="Corre E."/>
            <person name="Pelletier E."/>
            <person name="Niang G."/>
            <person name="Scheremetjew M."/>
            <person name="Finn R."/>
            <person name="Kale V."/>
            <person name="Holt S."/>
            <person name="Cochrane G."/>
            <person name="Meng A."/>
            <person name="Brown T."/>
            <person name="Cohen L."/>
        </authorList>
    </citation>
    <scope>NUCLEOTIDE SEQUENCE</scope>
    <source>
        <strain evidence="6">MM31A-1</strain>
    </source>
</reference>
<dbReference type="GO" id="GO:0005524">
    <property type="term" value="F:ATP binding"/>
    <property type="evidence" value="ECO:0007669"/>
    <property type="project" value="UniProtKB-KW"/>
</dbReference>
<keyword evidence="2 3" id="KW-0067">ATP-binding</keyword>
<evidence type="ECO:0000256" key="4">
    <source>
        <dbReference type="SAM" id="MobiDB-lite"/>
    </source>
</evidence>
<dbReference type="FunFam" id="1.10.8.60:FF:000022">
    <property type="entry name" value="Fidgetin like 1"/>
    <property type="match status" value="1"/>
</dbReference>
<feature type="region of interest" description="Disordered" evidence="4">
    <location>
        <begin position="174"/>
        <end position="242"/>
    </location>
</feature>
<keyword evidence="1 3" id="KW-0547">Nucleotide-binding</keyword>
<feature type="compositionally biased region" description="Polar residues" evidence="4">
    <location>
        <begin position="12"/>
        <end position="61"/>
    </location>
</feature>
<dbReference type="AlphaFoldDB" id="A0A7S3Q3J4"/>
<feature type="domain" description="AAA+ ATPase" evidence="5">
    <location>
        <begin position="299"/>
        <end position="449"/>
    </location>
</feature>
<protein>
    <recommendedName>
        <fullName evidence="5">AAA+ ATPase domain-containing protein</fullName>
    </recommendedName>
</protein>
<evidence type="ECO:0000313" key="6">
    <source>
        <dbReference type="EMBL" id="CAE0464412.1"/>
    </source>
</evidence>
<dbReference type="InterPro" id="IPR003593">
    <property type="entry name" value="AAA+_ATPase"/>
</dbReference>
<feature type="compositionally biased region" description="Basic and acidic residues" evidence="4">
    <location>
        <begin position="195"/>
        <end position="204"/>
    </location>
</feature>
<dbReference type="InterPro" id="IPR027417">
    <property type="entry name" value="P-loop_NTPase"/>
</dbReference>
<evidence type="ECO:0000256" key="2">
    <source>
        <dbReference type="ARBA" id="ARBA00022840"/>
    </source>
</evidence>
<dbReference type="InterPro" id="IPR050304">
    <property type="entry name" value="MT-severing_AAA_ATPase"/>
</dbReference>
<dbReference type="Gene3D" id="1.10.8.60">
    <property type="match status" value="1"/>
</dbReference>
<dbReference type="FunFam" id="3.40.50.300:FF:002588">
    <property type="entry name" value="ATPase, AAA family"/>
    <property type="match status" value="1"/>
</dbReference>
<feature type="compositionally biased region" description="Basic and acidic residues" evidence="4">
    <location>
        <begin position="176"/>
        <end position="187"/>
    </location>
</feature>
<dbReference type="PROSITE" id="PS00674">
    <property type="entry name" value="AAA"/>
    <property type="match status" value="1"/>
</dbReference>
<evidence type="ECO:0000256" key="3">
    <source>
        <dbReference type="RuleBase" id="RU003651"/>
    </source>
</evidence>
<feature type="region of interest" description="Disordered" evidence="4">
    <location>
        <begin position="1"/>
        <end position="61"/>
    </location>
</feature>
<dbReference type="Pfam" id="PF00004">
    <property type="entry name" value="AAA"/>
    <property type="match status" value="1"/>
</dbReference>
<accession>A0A7S3Q3J4</accession>
<evidence type="ECO:0000256" key="1">
    <source>
        <dbReference type="ARBA" id="ARBA00022741"/>
    </source>
</evidence>
<dbReference type="InterPro" id="IPR003960">
    <property type="entry name" value="ATPase_AAA_CS"/>
</dbReference>
<name>A0A7S3Q3J4_9STRA</name>
<dbReference type="Gene3D" id="1.20.58.80">
    <property type="entry name" value="Phosphotransferase system, lactose/cellobiose-type IIA subunit"/>
    <property type="match status" value="1"/>
</dbReference>
<dbReference type="PANTHER" id="PTHR23074:SF83">
    <property type="entry name" value="VACUOLAR PROTEIN SORTING-ASSOCIATED PROTEIN 4A"/>
    <property type="match status" value="1"/>
</dbReference>
<feature type="compositionally biased region" description="Low complexity" evidence="4">
    <location>
        <begin position="220"/>
        <end position="234"/>
    </location>
</feature>
<dbReference type="PANTHER" id="PTHR23074">
    <property type="entry name" value="AAA DOMAIN-CONTAINING"/>
    <property type="match status" value="1"/>
</dbReference>
<sequence length="557" mass="62073">MVNARSKYDMQQAMSMRGQASSLPPQQPNASKQNYSTQRNSNSKINETQPQTKPKPSTFTTKQITDAVKQLDQAETLSKRGKLEESSCLYENSLATLIQILGEIKLGHKPSDSNNNSRNVKVLLERTRVAMTEAEVVKARIKSVEKAKTDAQQKELDERAKLKEKKSIFSSFMRKSKSERVVNRNDSNKNTMKPLDLKATKSDVSHYTQHRRPSSQDNASKLSLSSQKSSTTTKPRSNLDYKTNDPIIETIKKDMYVDSKSLTTTWKDITGLKISKQTLQEAAILPLLRPDLYTGLRTPPKGILLYGPPGTGKTMLVKAVAHESQCILFACSASAMTSKWVGEGEKIVRTLFRMAADVAPSIIFLDEMDALLGRRKSDGNSEQESSRRFKTEFMVQMDGIAAGSGSTSENDLSSLQRRILLIGCTNCPWDVDDAVMRRFQRRIYVPLPDKAARKTLWEALVEKSKGNITIDSRDVEMLVAMSSGFSCSDISSIANEAAFGPLRDLGSLDAIREVDTDDVRSIQMKDFDAAIRIAKKSVSGELLKKYDEWEQAQAAGR</sequence>
<dbReference type="SUPFAM" id="SSF52540">
    <property type="entry name" value="P-loop containing nucleoside triphosphate hydrolases"/>
    <property type="match status" value="1"/>
</dbReference>
<organism evidence="6">
    <name type="scientific">Chaetoceros debilis</name>
    <dbReference type="NCBI Taxonomy" id="122233"/>
    <lineage>
        <taxon>Eukaryota</taxon>
        <taxon>Sar</taxon>
        <taxon>Stramenopiles</taxon>
        <taxon>Ochrophyta</taxon>
        <taxon>Bacillariophyta</taxon>
        <taxon>Coscinodiscophyceae</taxon>
        <taxon>Chaetocerotophycidae</taxon>
        <taxon>Chaetocerotales</taxon>
        <taxon>Chaetocerotaceae</taxon>
        <taxon>Chaetoceros</taxon>
    </lineage>
</organism>
<evidence type="ECO:0000259" key="5">
    <source>
        <dbReference type="SMART" id="SM00382"/>
    </source>
</evidence>
<gene>
    <name evidence="6" type="ORF">CDEB00056_LOCUS9253</name>
</gene>
<dbReference type="EMBL" id="HBIO01011888">
    <property type="protein sequence ID" value="CAE0464412.1"/>
    <property type="molecule type" value="Transcribed_RNA"/>
</dbReference>